<organism evidence="1 2">
    <name type="scientific">Citrobacter amalonaticus</name>
    <dbReference type="NCBI Taxonomy" id="35703"/>
    <lineage>
        <taxon>Bacteria</taxon>
        <taxon>Pseudomonadati</taxon>
        <taxon>Pseudomonadota</taxon>
        <taxon>Gammaproteobacteria</taxon>
        <taxon>Enterobacterales</taxon>
        <taxon>Enterobacteriaceae</taxon>
        <taxon>Citrobacter</taxon>
    </lineage>
</organism>
<name>A0A8I0MHK4_CITAM</name>
<dbReference type="Proteomes" id="UP000656723">
    <property type="component" value="Unassembled WGS sequence"/>
</dbReference>
<protein>
    <submittedName>
        <fullName evidence="1">Uncharacterized protein</fullName>
    </submittedName>
</protein>
<gene>
    <name evidence="1" type="ORF">FOT72_03250</name>
</gene>
<sequence>MRKPASSCALCTW</sequence>
<accession>A0A8I0MHK4</accession>
<evidence type="ECO:0000313" key="1">
    <source>
        <dbReference type="EMBL" id="MBE0127059.1"/>
    </source>
</evidence>
<dbReference type="EMBL" id="VKME01000007">
    <property type="protein sequence ID" value="MBE0127059.1"/>
    <property type="molecule type" value="Genomic_DNA"/>
</dbReference>
<comment type="caution">
    <text evidence="1">The sequence shown here is derived from an EMBL/GenBank/DDBJ whole genome shotgun (WGS) entry which is preliminary data.</text>
</comment>
<evidence type="ECO:0000313" key="2">
    <source>
        <dbReference type="Proteomes" id="UP000656723"/>
    </source>
</evidence>
<proteinExistence type="predicted"/>
<reference evidence="1" key="1">
    <citation type="submission" date="2019-07" db="EMBL/GenBank/DDBJ databases">
        <title>KPC-2 carbapenem resistent Enterobacterales isolates from Germany.</title>
        <authorList>
            <person name="Yao Y."/>
            <person name="Falgenhauer L."/>
            <person name="Imirzalioglu C."/>
            <person name="Chakraborty T."/>
        </authorList>
    </citation>
    <scope>NUCLEOTIDE SEQUENCE</scope>
    <source>
        <strain evidence="1">CA13304</strain>
    </source>
</reference>